<keyword evidence="5 7" id="KW-0378">Hydrolase</keyword>
<keyword evidence="11" id="KW-1185">Reference proteome</keyword>
<accession>A0A4Q8AFV5</accession>
<comment type="caution">
    <text evidence="10">The sequence shown here is derived from an EMBL/GenBank/DDBJ whole genome shotgun (WGS) entry which is preliminary data.</text>
</comment>
<evidence type="ECO:0000256" key="9">
    <source>
        <dbReference type="SAM" id="MobiDB-lite"/>
    </source>
</evidence>
<dbReference type="GO" id="GO:0000049">
    <property type="term" value="F:tRNA binding"/>
    <property type="evidence" value="ECO:0007669"/>
    <property type="project" value="UniProtKB-UniRule"/>
</dbReference>
<protein>
    <recommendedName>
        <fullName evidence="7 8">Ribonuclease P protein component</fullName>
        <shortName evidence="7">RNase P protein</shortName>
        <shortName evidence="7">RNaseP protein</shortName>
        <ecNumber evidence="7 8">3.1.26.5</ecNumber>
    </recommendedName>
    <alternativeName>
        <fullName evidence="7">Protein C5</fullName>
    </alternativeName>
</protein>
<dbReference type="OrthoDB" id="196964at2"/>
<dbReference type="InterPro" id="IPR020568">
    <property type="entry name" value="Ribosomal_Su5_D2-typ_SF"/>
</dbReference>
<comment type="function">
    <text evidence="1 7">RNaseP catalyzes the removal of the 5'-leader sequence from pre-tRNA to produce the mature 5'-terminus. It can also cleave other RNA substrates such as 4.5S RNA. The protein component plays an auxiliary but essential role in vivo by binding to the 5'-leader sequence and broadening the substrate specificity of the ribozyme.</text>
</comment>
<keyword evidence="4 7" id="KW-0255">Endonuclease</keyword>
<dbReference type="InterPro" id="IPR014721">
    <property type="entry name" value="Ribsml_uS5_D2-typ_fold_subgr"/>
</dbReference>
<evidence type="ECO:0000256" key="6">
    <source>
        <dbReference type="ARBA" id="ARBA00022884"/>
    </source>
</evidence>
<evidence type="ECO:0000256" key="1">
    <source>
        <dbReference type="ARBA" id="ARBA00002663"/>
    </source>
</evidence>
<dbReference type="EC" id="3.1.26.5" evidence="7 8"/>
<feature type="region of interest" description="Disordered" evidence="9">
    <location>
        <begin position="105"/>
        <end position="129"/>
    </location>
</feature>
<dbReference type="HAMAP" id="MF_00227">
    <property type="entry name" value="RNase_P"/>
    <property type="match status" value="1"/>
</dbReference>
<dbReference type="InterPro" id="IPR020539">
    <property type="entry name" value="RNase_P_CS"/>
</dbReference>
<evidence type="ECO:0000256" key="3">
    <source>
        <dbReference type="ARBA" id="ARBA00022722"/>
    </source>
</evidence>
<dbReference type="GO" id="GO:0042781">
    <property type="term" value="F:3'-tRNA processing endoribonuclease activity"/>
    <property type="evidence" value="ECO:0007669"/>
    <property type="project" value="TreeGrafter"/>
</dbReference>
<dbReference type="SUPFAM" id="SSF54211">
    <property type="entry name" value="Ribosomal protein S5 domain 2-like"/>
    <property type="match status" value="1"/>
</dbReference>
<comment type="catalytic activity">
    <reaction evidence="7">
        <text>Endonucleolytic cleavage of RNA, removing 5'-extranucleotides from tRNA precursor.</text>
        <dbReference type="EC" id="3.1.26.5"/>
    </reaction>
</comment>
<dbReference type="Proteomes" id="UP000292685">
    <property type="component" value="Unassembled WGS sequence"/>
</dbReference>
<dbReference type="PANTHER" id="PTHR33992">
    <property type="entry name" value="RIBONUCLEASE P PROTEIN COMPONENT"/>
    <property type="match status" value="1"/>
</dbReference>
<dbReference type="AlphaFoldDB" id="A0A4Q8AFV5"/>
<keyword evidence="6 7" id="KW-0694">RNA-binding</keyword>
<gene>
    <name evidence="7" type="primary">rnpA</name>
    <name evidence="10" type="ORF">EV380_2767</name>
</gene>
<evidence type="ECO:0000256" key="4">
    <source>
        <dbReference type="ARBA" id="ARBA00022759"/>
    </source>
</evidence>
<name>A0A4Q8AFV5_9MICC</name>
<sequence>MLPKVHRVRSARDYSTTVRSGARVGRRNVVLYARFRDSAPTRFGFIVSKAVGNAVHRNLVKRRLRAISASLLDEFPTGFDVVMRALPAASAAQWDELNEEAHSLMRSAAKSAHHKNRRRVPADADGHGD</sequence>
<dbReference type="GO" id="GO:0004526">
    <property type="term" value="F:ribonuclease P activity"/>
    <property type="evidence" value="ECO:0007669"/>
    <property type="project" value="UniProtKB-UniRule"/>
</dbReference>
<evidence type="ECO:0000256" key="7">
    <source>
        <dbReference type="HAMAP-Rule" id="MF_00227"/>
    </source>
</evidence>
<reference evidence="10 11" key="1">
    <citation type="submission" date="2019-02" db="EMBL/GenBank/DDBJ databases">
        <title>Sequencing the genomes of 1000 actinobacteria strains.</title>
        <authorList>
            <person name="Klenk H.-P."/>
        </authorList>
    </citation>
    <scope>NUCLEOTIDE SEQUENCE [LARGE SCALE GENOMIC DNA]</scope>
    <source>
        <strain evidence="10 11">DSM 17364</strain>
    </source>
</reference>
<comment type="similarity">
    <text evidence="7">Belongs to the RnpA family.</text>
</comment>
<keyword evidence="3 7" id="KW-0540">Nuclease</keyword>
<dbReference type="InterPro" id="IPR000100">
    <property type="entry name" value="RNase_P"/>
</dbReference>
<keyword evidence="2 7" id="KW-0819">tRNA processing</keyword>
<dbReference type="NCBIfam" id="TIGR00188">
    <property type="entry name" value="rnpA"/>
    <property type="match status" value="1"/>
</dbReference>
<evidence type="ECO:0000256" key="8">
    <source>
        <dbReference type="NCBIfam" id="TIGR00188"/>
    </source>
</evidence>
<proteinExistence type="inferred from homology"/>
<dbReference type="Gene3D" id="3.30.230.10">
    <property type="match status" value="1"/>
</dbReference>
<dbReference type="Pfam" id="PF00825">
    <property type="entry name" value="Ribonuclease_P"/>
    <property type="match status" value="1"/>
</dbReference>
<dbReference type="GO" id="GO:0001682">
    <property type="term" value="P:tRNA 5'-leader removal"/>
    <property type="evidence" value="ECO:0007669"/>
    <property type="project" value="UniProtKB-UniRule"/>
</dbReference>
<evidence type="ECO:0000313" key="10">
    <source>
        <dbReference type="EMBL" id="RZU63158.1"/>
    </source>
</evidence>
<comment type="subunit">
    <text evidence="7">Consists of a catalytic RNA component (M1 or rnpB) and a protein subunit.</text>
</comment>
<dbReference type="PROSITE" id="PS00648">
    <property type="entry name" value="RIBONUCLEASE_P"/>
    <property type="match status" value="1"/>
</dbReference>
<evidence type="ECO:0000313" key="11">
    <source>
        <dbReference type="Proteomes" id="UP000292685"/>
    </source>
</evidence>
<feature type="compositionally biased region" description="Basic and acidic residues" evidence="9">
    <location>
        <begin position="120"/>
        <end position="129"/>
    </location>
</feature>
<evidence type="ECO:0000256" key="2">
    <source>
        <dbReference type="ARBA" id="ARBA00022694"/>
    </source>
</evidence>
<dbReference type="RefSeq" id="WP_102158630.1">
    <property type="nucleotide sequence ID" value="NZ_PGGT01000025.1"/>
</dbReference>
<evidence type="ECO:0000256" key="5">
    <source>
        <dbReference type="ARBA" id="ARBA00022801"/>
    </source>
</evidence>
<dbReference type="GO" id="GO:0030677">
    <property type="term" value="C:ribonuclease P complex"/>
    <property type="evidence" value="ECO:0007669"/>
    <property type="project" value="TreeGrafter"/>
</dbReference>
<organism evidence="10 11">
    <name type="scientific">Zhihengliuella halotolerans</name>
    <dbReference type="NCBI Taxonomy" id="370736"/>
    <lineage>
        <taxon>Bacteria</taxon>
        <taxon>Bacillati</taxon>
        <taxon>Actinomycetota</taxon>
        <taxon>Actinomycetes</taxon>
        <taxon>Micrococcales</taxon>
        <taxon>Micrococcaceae</taxon>
        <taxon>Zhihengliuella</taxon>
    </lineage>
</organism>
<dbReference type="PANTHER" id="PTHR33992:SF1">
    <property type="entry name" value="RIBONUCLEASE P PROTEIN COMPONENT"/>
    <property type="match status" value="1"/>
</dbReference>
<dbReference type="EMBL" id="SHLA01000001">
    <property type="protein sequence ID" value="RZU63158.1"/>
    <property type="molecule type" value="Genomic_DNA"/>
</dbReference>